<organism evidence="8 9">
    <name type="scientific">Nocardioides lentus</name>
    <dbReference type="NCBI Taxonomy" id="338077"/>
    <lineage>
        <taxon>Bacteria</taxon>
        <taxon>Bacillati</taxon>
        <taxon>Actinomycetota</taxon>
        <taxon>Actinomycetes</taxon>
        <taxon>Propionibacteriales</taxon>
        <taxon>Nocardioidaceae</taxon>
        <taxon>Nocardioides</taxon>
    </lineage>
</organism>
<dbReference type="EMBL" id="BAAAMY010000004">
    <property type="protein sequence ID" value="GAA1919476.1"/>
    <property type="molecule type" value="Genomic_DNA"/>
</dbReference>
<keyword evidence="4 6" id="KW-1133">Transmembrane helix</keyword>
<accession>A0ABP5APS3</accession>
<dbReference type="Pfam" id="PF13190">
    <property type="entry name" value="PDGLE"/>
    <property type="match status" value="1"/>
</dbReference>
<keyword evidence="3 6" id="KW-0812">Transmembrane</keyword>
<evidence type="ECO:0000256" key="4">
    <source>
        <dbReference type="ARBA" id="ARBA00022989"/>
    </source>
</evidence>
<keyword evidence="5 6" id="KW-0472">Membrane</keyword>
<evidence type="ECO:0000256" key="1">
    <source>
        <dbReference type="ARBA" id="ARBA00004236"/>
    </source>
</evidence>
<name>A0ABP5APS3_9ACTN</name>
<evidence type="ECO:0000259" key="7">
    <source>
        <dbReference type="Pfam" id="PF13190"/>
    </source>
</evidence>
<feature type="domain" description="PDGLE" evidence="7">
    <location>
        <begin position="18"/>
        <end position="107"/>
    </location>
</feature>
<feature type="transmembrane region" description="Helical" evidence="6">
    <location>
        <begin position="18"/>
        <end position="38"/>
    </location>
</feature>
<protein>
    <recommendedName>
        <fullName evidence="7">PDGLE domain-containing protein</fullName>
    </recommendedName>
</protein>
<dbReference type="Proteomes" id="UP001501612">
    <property type="component" value="Unassembled WGS sequence"/>
</dbReference>
<dbReference type="InterPro" id="IPR025937">
    <property type="entry name" value="PDGLE_dom"/>
</dbReference>
<feature type="transmembrane region" description="Helical" evidence="6">
    <location>
        <begin position="80"/>
        <end position="105"/>
    </location>
</feature>
<sequence length="110" mass="11594">MSAPTQEPRQRSRPSGRVVWVVGLVVTLLVAAVVSYFASAHPDGLEFVAESTGFLDASEDSATSSSPLSDYQTEGVENSWLSGATAGVVGCLVVLLVMTGIALAVRRRQR</sequence>
<evidence type="ECO:0000256" key="2">
    <source>
        <dbReference type="ARBA" id="ARBA00022475"/>
    </source>
</evidence>
<evidence type="ECO:0000256" key="6">
    <source>
        <dbReference type="SAM" id="Phobius"/>
    </source>
</evidence>
<evidence type="ECO:0000313" key="9">
    <source>
        <dbReference type="Proteomes" id="UP001501612"/>
    </source>
</evidence>
<comment type="caution">
    <text evidence="8">The sequence shown here is derived from an EMBL/GenBank/DDBJ whole genome shotgun (WGS) entry which is preliminary data.</text>
</comment>
<reference evidence="9" key="1">
    <citation type="journal article" date="2019" name="Int. J. Syst. Evol. Microbiol.">
        <title>The Global Catalogue of Microorganisms (GCM) 10K type strain sequencing project: providing services to taxonomists for standard genome sequencing and annotation.</title>
        <authorList>
            <consortium name="The Broad Institute Genomics Platform"/>
            <consortium name="The Broad Institute Genome Sequencing Center for Infectious Disease"/>
            <person name="Wu L."/>
            <person name="Ma J."/>
        </authorList>
    </citation>
    <scope>NUCLEOTIDE SEQUENCE [LARGE SCALE GENOMIC DNA]</scope>
    <source>
        <strain evidence="9">JCM 14046</strain>
    </source>
</reference>
<comment type="subcellular location">
    <subcellularLocation>
        <location evidence="1">Cell membrane</location>
    </subcellularLocation>
</comment>
<keyword evidence="2" id="KW-1003">Cell membrane</keyword>
<gene>
    <name evidence="8" type="ORF">GCM10009737_21270</name>
</gene>
<dbReference type="RefSeq" id="WP_344006923.1">
    <property type="nucleotide sequence ID" value="NZ_BAAAMY010000004.1"/>
</dbReference>
<proteinExistence type="predicted"/>
<evidence type="ECO:0000256" key="3">
    <source>
        <dbReference type="ARBA" id="ARBA00022692"/>
    </source>
</evidence>
<keyword evidence="9" id="KW-1185">Reference proteome</keyword>
<evidence type="ECO:0000256" key="5">
    <source>
        <dbReference type="ARBA" id="ARBA00023136"/>
    </source>
</evidence>
<evidence type="ECO:0000313" key="8">
    <source>
        <dbReference type="EMBL" id="GAA1919476.1"/>
    </source>
</evidence>